<proteinExistence type="predicted"/>
<dbReference type="EnsemblPlants" id="evm.model.ctgX2.17">
    <property type="protein sequence ID" value="cds.evm.model.ctgX2.17"/>
    <property type="gene ID" value="evm.TU.ctgX2.17"/>
</dbReference>
<dbReference type="Proteomes" id="UP000596661">
    <property type="component" value="Unassembled WGS sequence"/>
</dbReference>
<organism evidence="1 2">
    <name type="scientific">Cannabis sativa</name>
    <name type="common">Hemp</name>
    <name type="synonym">Marijuana</name>
    <dbReference type="NCBI Taxonomy" id="3483"/>
    <lineage>
        <taxon>Eukaryota</taxon>
        <taxon>Viridiplantae</taxon>
        <taxon>Streptophyta</taxon>
        <taxon>Embryophyta</taxon>
        <taxon>Tracheophyta</taxon>
        <taxon>Spermatophyta</taxon>
        <taxon>Magnoliopsida</taxon>
        <taxon>eudicotyledons</taxon>
        <taxon>Gunneridae</taxon>
        <taxon>Pentapetalae</taxon>
        <taxon>rosids</taxon>
        <taxon>fabids</taxon>
        <taxon>Rosales</taxon>
        <taxon>Cannabaceae</taxon>
        <taxon>Cannabis</taxon>
    </lineage>
</organism>
<protein>
    <submittedName>
        <fullName evidence="1">Uncharacterized protein</fullName>
    </submittedName>
</protein>
<sequence>LDAGWCGSSSRVGPSLSPDLDTELLVIPYIAESRVRSGSLIRGLSQVLVQ</sequence>
<dbReference type="Gramene" id="evm.model.ctgX2.17">
    <property type="protein sequence ID" value="cds.evm.model.ctgX2.17"/>
    <property type="gene ID" value="evm.TU.ctgX2.17"/>
</dbReference>
<reference evidence="1" key="1">
    <citation type="submission" date="2021-03" db="UniProtKB">
        <authorList>
            <consortium name="EnsemblPlants"/>
        </authorList>
    </citation>
    <scope>IDENTIFICATION</scope>
</reference>
<evidence type="ECO:0000313" key="1">
    <source>
        <dbReference type="EnsemblPlants" id="cds.evm.model.ctgX2.17"/>
    </source>
</evidence>
<name>A0A803QRV0_CANSA</name>
<dbReference type="AlphaFoldDB" id="A0A803QRV0"/>
<accession>A0A803QRV0</accession>
<keyword evidence="2" id="KW-1185">Reference proteome</keyword>
<evidence type="ECO:0000313" key="2">
    <source>
        <dbReference type="Proteomes" id="UP000596661"/>
    </source>
</evidence>